<name>A0A937RIX7_9ACTN</name>
<feature type="region of interest" description="Disordered" evidence="8">
    <location>
        <begin position="512"/>
        <end position="550"/>
    </location>
</feature>
<keyword evidence="2" id="KW-1003">Cell membrane</keyword>
<dbReference type="GO" id="GO:0016763">
    <property type="term" value="F:pentosyltransferase activity"/>
    <property type="evidence" value="ECO:0007669"/>
    <property type="project" value="TreeGrafter"/>
</dbReference>
<evidence type="ECO:0000313" key="10">
    <source>
        <dbReference type="EMBL" id="MBL7633108.1"/>
    </source>
</evidence>
<feature type="transmembrane region" description="Helical" evidence="9">
    <location>
        <begin position="401"/>
        <end position="421"/>
    </location>
</feature>
<evidence type="ECO:0000256" key="4">
    <source>
        <dbReference type="ARBA" id="ARBA00022679"/>
    </source>
</evidence>
<evidence type="ECO:0000256" key="7">
    <source>
        <dbReference type="ARBA" id="ARBA00023136"/>
    </source>
</evidence>
<feature type="transmembrane region" description="Helical" evidence="9">
    <location>
        <begin position="210"/>
        <end position="231"/>
    </location>
</feature>
<keyword evidence="3" id="KW-0328">Glycosyltransferase</keyword>
<keyword evidence="7 9" id="KW-0472">Membrane</keyword>
<evidence type="ECO:0000256" key="8">
    <source>
        <dbReference type="SAM" id="MobiDB-lite"/>
    </source>
</evidence>
<feature type="transmembrane region" description="Helical" evidence="9">
    <location>
        <begin position="95"/>
        <end position="114"/>
    </location>
</feature>
<feature type="compositionally biased region" description="Basic and acidic residues" evidence="8">
    <location>
        <begin position="512"/>
        <end position="526"/>
    </location>
</feature>
<evidence type="ECO:0000256" key="5">
    <source>
        <dbReference type="ARBA" id="ARBA00022692"/>
    </source>
</evidence>
<reference evidence="10" key="1">
    <citation type="submission" date="2020-12" db="EMBL/GenBank/DDBJ databases">
        <title>Genomic characterization of non-nitrogen-fixing Frankia strains.</title>
        <authorList>
            <person name="Carlos-Shanley C."/>
            <person name="Guerra T."/>
            <person name="Hahn D."/>
        </authorList>
    </citation>
    <scope>NUCLEOTIDE SEQUENCE</scope>
    <source>
        <strain evidence="10">CN6</strain>
    </source>
</reference>
<feature type="transmembrane region" description="Helical" evidence="9">
    <location>
        <begin position="32"/>
        <end position="51"/>
    </location>
</feature>
<comment type="caution">
    <text evidence="10">The sequence shown here is derived from an EMBL/GenBank/DDBJ whole genome shotgun (WGS) entry which is preliminary data.</text>
</comment>
<comment type="subcellular location">
    <subcellularLocation>
        <location evidence="1">Cell membrane</location>
        <topology evidence="1">Multi-pass membrane protein</topology>
    </subcellularLocation>
</comment>
<feature type="transmembrane region" description="Helical" evidence="9">
    <location>
        <begin position="454"/>
        <end position="476"/>
    </location>
</feature>
<keyword evidence="11" id="KW-1185">Reference proteome</keyword>
<evidence type="ECO:0000256" key="6">
    <source>
        <dbReference type="ARBA" id="ARBA00022989"/>
    </source>
</evidence>
<feature type="transmembrane region" description="Helical" evidence="9">
    <location>
        <begin position="173"/>
        <end position="203"/>
    </location>
</feature>
<evidence type="ECO:0000256" key="9">
    <source>
        <dbReference type="SAM" id="Phobius"/>
    </source>
</evidence>
<dbReference type="PANTHER" id="PTHR33908:SF11">
    <property type="entry name" value="MEMBRANE PROTEIN"/>
    <property type="match status" value="1"/>
</dbReference>
<dbReference type="Proteomes" id="UP000604475">
    <property type="component" value="Unassembled WGS sequence"/>
</dbReference>
<evidence type="ECO:0000256" key="3">
    <source>
        <dbReference type="ARBA" id="ARBA00022676"/>
    </source>
</evidence>
<evidence type="ECO:0000256" key="2">
    <source>
        <dbReference type="ARBA" id="ARBA00022475"/>
    </source>
</evidence>
<dbReference type="EMBL" id="JAEACQ010000371">
    <property type="protein sequence ID" value="MBL7633108.1"/>
    <property type="molecule type" value="Genomic_DNA"/>
</dbReference>
<keyword evidence="4" id="KW-0808">Transferase</keyword>
<dbReference type="AlphaFoldDB" id="A0A937RIX7"/>
<keyword evidence="6 9" id="KW-1133">Transmembrane helix</keyword>
<protein>
    <submittedName>
        <fullName evidence="10">Uncharacterized protein</fullName>
    </submittedName>
</protein>
<feature type="region of interest" description="Disordered" evidence="8">
    <location>
        <begin position="479"/>
        <end position="500"/>
    </location>
</feature>
<dbReference type="GO" id="GO:0009103">
    <property type="term" value="P:lipopolysaccharide biosynthetic process"/>
    <property type="evidence" value="ECO:0007669"/>
    <property type="project" value="UniProtKB-ARBA"/>
</dbReference>
<keyword evidence="5 9" id="KW-0812">Transmembrane</keyword>
<accession>A0A937RIX7</accession>
<dbReference type="GO" id="GO:0005886">
    <property type="term" value="C:plasma membrane"/>
    <property type="evidence" value="ECO:0007669"/>
    <property type="project" value="UniProtKB-SubCell"/>
</dbReference>
<organism evidence="10 11">
    <name type="scientific">Frankia nepalensis</name>
    <dbReference type="NCBI Taxonomy" id="1836974"/>
    <lineage>
        <taxon>Bacteria</taxon>
        <taxon>Bacillati</taxon>
        <taxon>Actinomycetota</taxon>
        <taxon>Actinomycetes</taxon>
        <taxon>Frankiales</taxon>
        <taxon>Frankiaceae</taxon>
        <taxon>Frankia</taxon>
    </lineage>
</organism>
<sequence length="550" mass="59959">MGASWGRAPESTSERLTDRLARRARVRAGHRLFALSLVAAALARAVAVIGYRPANWFNDSYEYVGVALRPAPYVVRPSGYSFFLRALEPFHSFQLVVWAQHLLGLLMGVAIYALLRRHSFAAWSATLAAAPVMFDGYQLQLEHLVLSETLYTALVVAAAASLLWDHAPRPGAAALAGACLAGAAVTRSIGLPLALAVGVWLLARRPGWRACAAFGCAFALPLGSYCAWHQAENGSFATSGSAGIFLYSRTAPFADCARMDPPDRLRVLCLTDPTEDRESSSYYLWHADSPLYRVPGGTFDPAKAKLAMEFALRAILAQPADYARAVGSDFLRTFRSRLDDYPSASVTRHYLFDTPPPSLDGRSNRVEIEDDLRSYGHGDFVTRSHEPAASWISWYQRHVNLPAPLIGVVLAVGTLALAVGLRRRRECSRLALVLMLAVLSLLLPPMTAGFDYRYVPPALPLIGLVLAFSLRATGVVKAGRGGLGRSPRPPSGRRGDPVPVGLRQILSLPARERDRCHESDNSREAEVIMPAKASRPREVVDVTPLHRAHP</sequence>
<dbReference type="PANTHER" id="PTHR33908">
    <property type="entry name" value="MANNOSYLTRANSFERASE YKCB-RELATED"/>
    <property type="match status" value="1"/>
</dbReference>
<evidence type="ECO:0000256" key="1">
    <source>
        <dbReference type="ARBA" id="ARBA00004651"/>
    </source>
</evidence>
<proteinExistence type="predicted"/>
<feature type="transmembrane region" description="Helical" evidence="9">
    <location>
        <begin position="430"/>
        <end position="448"/>
    </location>
</feature>
<feature type="transmembrane region" description="Helical" evidence="9">
    <location>
        <begin position="149"/>
        <end position="167"/>
    </location>
</feature>
<dbReference type="InterPro" id="IPR050297">
    <property type="entry name" value="LipidA_mod_glycosyltrf_83"/>
</dbReference>
<dbReference type="RefSeq" id="WP_203007736.1">
    <property type="nucleotide sequence ID" value="NZ_JADWYU010000082.1"/>
</dbReference>
<gene>
    <name evidence="10" type="ORF">I7412_39345</name>
</gene>
<evidence type="ECO:0000313" key="11">
    <source>
        <dbReference type="Proteomes" id="UP000604475"/>
    </source>
</evidence>